<dbReference type="GO" id="GO:0006493">
    <property type="term" value="P:protein O-linked glycosylation"/>
    <property type="evidence" value="ECO:0007669"/>
    <property type="project" value="TreeGrafter"/>
</dbReference>
<name>A0AAV4AL51_9GAST</name>
<proteinExistence type="predicted"/>
<dbReference type="GO" id="GO:0005794">
    <property type="term" value="C:Golgi apparatus"/>
    <property type="evidence" value="ECO:0007669"/>
    <property type="project" value="TreeGrafter"/>
</dbReference>
<evidence type="ECO:0000313" key="3">
    <source>
        <dbReference type="EMBL" id="GFO08090.1"/>
    </source>
</evidence>
<keyword evidence="1" id="KW-1015">Disulfide bond</keyword>
<evidence type="ECO:0000256" key="1">
    <source>
        <dbReference type="ARBA" id="ARBA00023157"/>
    </source>
</evidence>
<comment type="caution">
    <text evidence="3">The sequence shown here is derived from an EMBL/GenBank/DDBJ whole genome shotgun (WGS) entry which is preliminary data.</text>
</comment>
<organism evidence="3 4">
    <name type="scientific">Plakobranchus ocellatus</name>
    <dbReference type="NCBI Taxonomy" id="259542"/>
    <lineage>
        <taxon>Eukaryota</taxon>
        <taxon>Metazoa</taxon>
        <taxon>Spiralia</taxon>
        <taxon>Lophotrochozoa</taxon>
        <taxon>Mollusca</taxon>
        <taxon>Gastropoda</taxon>
        <taxon>Heterobranchia</taxon>
        <taxon>Euthyneura</taxon>
        <taxon>Panpulmonata</taxon>
        <taxon>Sacoglossa</taxon>
        <taxon>Placobranchoidea</taxon>
        <taxon>Plakobranchidae</taxon>
        <taxon>Plakobranchus</taxon>
    </lineage>
</organism>
<reference evidence="3 4" key="1">
    <citation type="journal article" date="2021" name="Elife">
        <title>Chloroplast acquisition without the gene transfer in kleptoplastic sea slugs, Plakobranchus ocellatus.</title>
        <authorList>
            <person name="Maeda T."/>
            <person name="Takahashi S."/>
            <person name="Yoshida T."/>
            <person name="Shimamura S."/>
            <person name="Takaki Y."/>
            <person name="Nagai Y."/>
            <person name="Toyoda A."/>
            <person name="Suzuki Y."/>
            <person name="Arimoto A."/>
            <person name="Ishii H."/>
            <person name="Satoh N."/>
            <person name="Nishiyama T."/>
            <person name="Hasebe M."/>
            <person name="Maruyama T."/>
            <person name="Minagawa J."/>
            <person name="Obokata J."/>
            <person name="Shigenobu S."/>
        </authorList>
    </citation>
    <scope>NUCLEOTIDE SEQUENCE [LARGE SCALE GENOMIC DNA]</scope>
</reference>
<dbReference type="Pfam" id="PF00535">
    <property type="entry name" value="Glycos_transf_2"/>
    <property type="match status" value="1"/>
</dbReference>
<feature type="non-terminal residue" evidence="3">
    <location>
        <position position="1"/>
    </location>
</feature>
<dbReference type="Proteomes" id="UP000735302">
    <property type="component" value="Unassembled WGS sequence"/>
</dbReference>
<dbReference type="PANTHER" id="PTHR11675">
    <property type="entry name" value="N-ACETYLGALACTOSAMINYLTRANSFERASE"/>
    <property type="match status" value="1"/>
</dbReference>
<dbReference type="EMBL" id="BLXT01003947">
    <property type="protein sequence ID" value="GFO08090.1"/>
    <property type="molecule type" value="Genomic_DNA"/>
</dbReference>
<gene>
    <name evidence="3" type="ORF">PoB_003459500</name>
</gene>
<dbReference type="SUPFAM" id="SSF53448">
    <property type="entry name" value="Nucleotide-diphospho-sugar transferases"/>
    <property type="match status" value="1"/>
</dbReference>
<feature type="domain" description="Glycosyltransferase 2-like" evidence="2">
    <location>
        <begin position="8"/>
        <end position="95"/>
    </location>
</feature>
<sequence>FLKTDLEEYVAKTWPDGIVRLVRTEERSGLIRAKIAGAKAAEGEVLIFLDSHCEANVGWIEPLVGRIAEERRTVLCPIIDAIDDYTLEYSGNGGYQIGGFTWSLHFTWQDGSPRPPHSSQYILPIR</sequence>
<dbReference type="PANTHER" id="PTHR11675:SF43">
    <property type="entry name" value="POLYPEPTIDE N-ACETYLGALACTOSAMINYLTRANSFERASE 1"/>
    <property type="match status" value="1"/>
</dbReference>
<protein>
    <submittedName>
        <fullName evidence="3">Polypeptide n-acetylgalactosaminyltransferase</fullName>
    </submittedName>
</protein>
<evidence type="ECO:0000259" key="2">
    <source>
        <dbReference type="Pfam" id="PF00535"/>
    </source>
</evidence>
<dbReference type="GO" id="GO:0004653">
    <property type="term" value="F:polypeptide N-acetylgalactosaminyltransferase activity"/>
    <property type="evidence" value="ECO:0007669"/>
    <property type="project" value="TreeGrafter"/>
</dbReference>
<keyword evidence="4" id="KW-1185">Reference proteome</keyword>
<dbReference type="InterPro" id="IPR029044">
    <property type="entry name" value="Nucleotide-diphossugar_trans"/>
</dbReference>
<dbReference type="Gene3D" id="3.90.550.10">
    <property type="entry name" value="Spore Coat Polysaccharide Biosynthesis Protein SpsA, Chain A"/>
    <property type="match status" value="1"/>
</dbReference>
<dbReference type="InterPro" id="IPR001173">
    <property type="entry name" value="Glyco_trans_2-like"/>
</dbReference>
<accession>A0AAV4AL51</accession>
<evidence type="ECO:0000313" key="4">
    <source>
        <dbReference type="Proteomes" id="UP000735302"/>
    </source>
</evidence>
<dbReference type="AlphaFoldDB" id="A0AAV4AL51"/>